<feature type="compositionally biased region" description="Basic and acidic residues" evidence="3">
    <location>
        <begin position="8"/>
        <end position="22"/>
    </location>
</feature>
<dbReference type="GeneID" id="115574169"/>
<dbReference type="Pfam" id="PF24981">
    <property type="entry name" value="Beta-prop_ATRN-LZTR1"/>
    <property type="match status" value="1"/>
</dbReference>
<reference evidence="5" key="1">
    <citation type="submission" date="2021-04" db="EMBL/GenBank/DDBJ databases">
        <authorList>
            <consortium name="Wellcome Sanger Institute Data Sharing"/>
        </authorList>
    </citation>
    <scope>NUCLEOTIDE SEQUENCE [LARGE SCALE GENOMIC DNA]</scope>
</reference>
<dbReference type="InParanoid" id="A0A671U6R2"/>
<feature type="region of interest" description="Disordered" evidence="3">
    <location>
        <begin position="168"/>
        <end position="190"/>
    </location>
</feature>
<sequence>MSRHHHRFERDYRGPWDRRDIRPSGLHNGGANHSCASAVVNGNNRPGLLPLPVIPSLLPTPVTVAVTTSSGDIAVKRGITAAGSVAPASAKPGQLTNGLKQTPCRGQHNMVSREQRVSWPHPDTIRKKKENAHKAIPIVSGLSPGDSQTPGLLLAPGVRWGQTPINQLTPWDTDEPPAKQHRDSEPTGPAWAAPVAAVSQPSLLPHSYGLPQPPSFSHSVTAQSPIIGVTPSIQTPVPPQHPLMTAHFQLTPQSTQQPPSMVLSMPSPSPYASAQPTVAPSALTAQGNQVVHPNPHSVMGNGHLTSHPGLIHTPALPLTNGQAAAAAAAAAAVAAQAQPTAADNQDGPNGLQMLRTVGMGKYEFSDPGHPKEMLKELNQQRRAKEFTDLKIIVEGKEFEVHQNVLASCSLYFKDLVKRSSGETRSGEVLELNMSNISADVLEQLLEFVYTGSLVIDSANAKTLLEAANKFQFNTFCKVCVSFLEKQLTAANCLGVLAMAEAMSCTELHNMAKAFALQNFPEVAGQEEILSVSKEDLVAYLSNDSLNTKAEELVYETVIKWIKQDSNSRVQTLSELLAVVRLPFIHPSYLLNVVDNEELIKSSEACRDLVNEAKRYHMLPHARQEMQTTRTRPRLSAGVAEVIVLVGGRQAIGMNQRSLTAVTCFNPQNSKWYPLASLPFYDREFFSVISAGDNIYLSGGTESGVMLADVWCYMSLLDNWNLVSRMTVPRCRHNSLVYDGKLYTIGGLGVSGNLDHVERYDTITNQWETVSPLPKPVHSAAATVCGGKVYVFGGVNEAGRSAGVLQSYVPQSNTWSFIESPMIDNKYAPAVSLNGFIFILGGAYARATTIYDPDKGNIKAGPNMNHSRQFCSAVILDGKIYATGGIVSSEGPALGNMETFDPCTNAWTLLQSLPCPLFRHGCVVIKKYIQSG</sequence>
<dbReference type="Ensembl" id="ENSSAUT00010010682.1">
    <property type="protein sequence ID" value="ENSSAUP00010010041.1"/>
    <property type="gene ID" value="ENSSAUG00010004370.1"/>
</dbReference>
<organism evidence="5 6">
    <name type="scientific">Sparus aurata</name>
    <name type="common">Gilthead sea bream</name>
    <dbReference type="NCBI Taxonomy" id="8175"/>
    <lineage>
        <taxon>Eukaryota</taxon>
        <taxon>Metazoa</taxon>
        <taxon>Chordata</taxon>
        <taxon>Craniata</taxon>
        <taxon>Vertebrata</taxon>
        <taxon>Euteleostomi</taxon>
        <taxon>Actinopterygii</taxon>
        <taxon>Neopterygii</taxon>
        <taxon>Teleostei</taxon>
        <taxon>Neoteleostei</taxon>
        <taxon>Acanthomorphata</taxon>
        <taxon>Eupercaria</taxon>
        <taxon>Spariformes</taxon>
        <taxon>Sparidae</taxon>
        <taxon>Sparus</taxon>
    </lineage>
</organism>
<dbReference type="Pfam" id="PF01344">
    <property type="entry name" value="Kelch_1"/>
    <property type="match status" value="1"/>
</dbReference>
<dbReference type="InterPro" id="IPR006652">
    <property type="entry name" value="Kelch_1"/>
</dbReference>
<evidence type="ECO:0000259" key="4">
    <source>
        <dbReference type="PROSITE" id="PS50097"/>
    </source>
</evidence>
<dbReference type="Proteomes" id="UP000472265">
    <property type="component" value="Chromosome 22"/>
</dbReference>
<dbReference type="InterPro" id="IPR011333">
    <property type="entry name" value="SKP1/BTB/POZ_sf"/>
</dbReference>
<evidence type="ECO:0000313" key="5">
    <source>
        <dbReference type="Ensembl" id="ENSSAUP00010010041.1"/>
    </source>
</evidence>
<dbReference type="OrthoDB" id="45365at2759"/>
<dbReference type="FunFam" id="1.25.40.420:FF:000001">
    <property type="entry name" value="Kelch-like family member 12"/>
    <property type="match status" value="1"/>
</dbReference>
<dbReference type="SUPFAM" id="SSF54695">
    <property type="entry name" value="POZ domain"/>
    <property type="match status" value="1"/>
</dbReference>
<dbReference type="AlphaFoldDB" id="A0A671U6R2"/>
<dbReference type="SMART" id="SM00225">
    <property type="entry name" value="BTB"/>
    <property type="match status" value="1"/>
</dbReference>
<keyword evidence="6" id="KW-1185">Reference proteome</keyword>
<dbReference type="RefSeq" id="XP_030261340.1">
    <property type="nucleotide sequence ID" value="XM_030405480.1"/>
</dbReference>
<dbReference type="InterPro" id="IPR011705">
    <property type="entry name" value="BACK"/>
</dbReference>
<dbReference type="InterPro" id="IPR000210">
    <property type="entry name" value="BTB/POZ_dom"/>
</dbReference>
<dbReference type="SMART" id="SM00612">
    <property type="entry name" value="Kelch"/>
    <property type="match status" value="6"/>
</dbReference>
<dbReference type="Gene3D" id="2.120.10.80">
    <property type="entry name" value="Kelch-type beta propeller"/>
    <property type="match status" value="2"/>
</dbReference>
<proteinExistence type="predicted"/>
<feature type="region of interest" description="Disordered" evidence="3">
    <location>
        <begin position="253"/>
        <end position="275"/>
    </location>
</feature>
<keyword evidence="1" id="KW-0880">Kelch repeat</keyword>
<evidence type="ECO:0000313" key="6">
    <source>
        <dbReference type="Proteomes" id="UP000472265"/>
    </source>
</evidence>
<feature type="compositionally biased region" description="Low complexity" evidence="3">
    <location>
        <begin position="253"/>
        <end position="266"/>
    </location>
</feature>
<gene>
    <name evidence="5" type="primary">KLHL29</name>
    <name evidence="5" type="synonym">klhl29</name>
</gene>
<evidence type="ECO:0000256" key="1">
    <source>
        <dbReference type="ARBA" id="ARBA00022441"/>
    </source>
</evidence>
<dbReference type="PROSITE" id="PS50097">
    <property type="entry name" value="BTB"/>
    <property type="match status" value="1"/>
</dbReference>
<dbReference type="CDD" id="cd18468">
    <property type="entry name" value="BACK_KLHL29_KBTBD9"/>
    <property type="match status" value="1"/>
</dbReference>
<dbReference type="SMART" id="SM00875">
    <property type="entry name" value="BACK"/>
    <property type="match status" value="1"/>
</dbReference>
<evidence type="ECO:0000256" key="2">
    <source>
        <dbReference type="ARBA" id="ARBA00022737"/>
    </source>
</evidence>
<protein>
    <submittedName>
        <fullName evidence="5">Kelch like family member 29</fullName>
    </submittedName>
</protein>
<dbReference type="InterPro" id="IPR056737">
    <property type="entry name" value="Beta-prop_ATRN-MKLN-like"/>
</dbReference>
<dbReference type="Pfam" id="PF07707">
    <property type="entry name" value="BACK"/>
    <property type="match status" value="1"/>
</dbReference>
<dbReference type="PANTHER" id="PTHR45632:SF17">
    <property type="entry name" value="KELCH-LIKE PROTEIN 31"/>
    <property type="match status" value="1"/>
</dbReference>
<dbReference type="CDD" id="cd18258">
    <property type="entry name" value="BTB_POZ_KLHL29_KBTBD9"/>
    <property type="match status" value="1"/>
</dbReference>
<evidence type="ECO:0000256" key="3">
    <source>
        <dbReference type="SAM" id="MobiDB-lite"/>
    </source>
</evidence>
<feature type="region of interest" description="Disordered" evidence="3">
    <location>
        <begin position="1"/>
        <end position="29"/>
    </location>
</feature>
<dbReference type="Pfam" id="PF00651">
    <property type="entry name" value="BTB"/>
    <property type="match status" value="1"/>
</dbReference>
<dbReference type="PANTHER" id="PTHR45632">
    <property type="entry name" value="LD33804P"/>
    <property type="match status" value="1"/>
</dbReference>
<feature type="domain" description="BTB" evidence="4">
    <location>
        <begin position="387"/>
        <end position="457"/>
    </location>
</feature>
<dbReference type="RefSeq" id="XP_030261343.1">
    <property type="nucleotide sequence ID" value="XM_030405483.1"/>
</dbReference>
<keyword evidence="2" id="KW-0677">Repeat</keyword>
<dbReference type="Gene3D" id="3.30.710.10">
    <property type="entry name" value="Potassium Channel Kv1.1, Chain A"/>
    <property type="match status" value="1"/>
</dbReference>
<reference evidence="5" key="2">
    <citation type="submission" date="2025-08" db="UniProtKB">
        <authorList>
            <consortium name="Ensembl"/>
        </authorList>
    </citation>
    <scope>IDENTIFICATION</scope>
</reference>
<dbReference type="OMA" id="SHSYGMN"/>
<reference evidence="5" key="3">
    <citation type="submission" date="2025-09" db="UniProtKB">
        <authorList>
            <consortium name="Ensembl"/>
        </authorList>
    </citation>
    <scope>IDENTIFICATION</scope>
</reference>
<dbReference type="GeneTree" id="ENSGT00940000158824"/>
<dbReference type="SUPFAM" id="SSF117281">
    <property type="entry name" value="Kelch motif"/>
    <property type="match status" value="1"/>
</dbReference>
<dbReference type="InterPro" id="IPR015915">
    <property type="entry name" value="Kelch-typ_b-propeller"/>
</dbReference>
<name>A0A671U6R2_SPAAU</name>
<dbReference type="RefSeq" id="XP_030261342.1">
    <property type="nucleotide sequence ID" value="XM_030405482.1"/>
</dbReference>
<feature type="compositionally biased region" description="Basic and acidic residues" evidence="3">
    <location>
        <begin position="176"/>
        <end position="185"/>
    </location>
</feature>
<accession>A0A671U6R2</accession>
<dbReference type="Gene3D" id="1.25.40.420">
    <property type="match status" value="1"/>
</dbReference>